<dbReference type="RefSeq" id="WP_002692495.1">
    <property type="nucleotide sequence ID" value="NZ_AAWS01000001.1"/>
</dbReference>
<proteinExistence type="predicted"/>
<dbReference type="AlphaFoldDB" id="A1ZC05"/>
<organism evidence="1 2">
    <name type="scientific">Microscilla marina ATCC 23134</name>
    <dbReference type="NCBI Taxonomy" id="313606"/>
    <lineage>
        <taxon>Bacteria</taxon>
        <taxon>Pseudomonadati</taxon>
        <taxon>Bacteroidota</taxon>
        <taxon>Cytophagia</taxon>
        <taxon>Cytophagales</taxon>
        <taxon>Microscillaceae</taxon>
        <taxon>Microscilla</taxon>
    </lineage>
</organism>
<dbReference type="OrthoDB" id="73314at2"/>
<accession>A1ZC05</accession>
<gene>
    <name evidence="1" type="ORF">M23134_01836</name>
</gene>
<dbReference type="GO" id="GO:0005198">
    <property type="term" value="F:structural molecule activity"/>
    <property type="evidence" value="ECO:0007669"/>
    <property type="project" value="InterPro"/>
</dbReference>
<evidence type="ECO:0000313" key="1">
    <source>
        <dbReference type="EMBL" id="EAY31807.1"/>
    </source>
</evidence>
<name>A1ZC05_MICM2</name>
<evidence type="ECO:0000313" key="2">
    <source>
        <dbReference type="Proteomes" id="UP000004095"/>
    </source>
</evidence>
<dbReference type="eggNOG" id="ENOG5032372">
    <property type="taxonomic scope" value="Bacteria"/>
</dbReference>
<dbReference type="Proteomes" id="UP000004095">
    <property type="component" value="Unassembled WGS sequence"/>
</dbReference>
<dbReference type="NCBIfam" id="TIGR02241">
    <property type="entry name" value="conserved hypothetical phage tail region protein"/>
    <property type="match status" value="1"/>
</dbReference>
<dbReference type="InterPro" id="IPR011747">
    <property type="entry name" value="CHP02241"/>
</dbReference>
<sequence>MALTKEQIKNNYPLPSYNYRVSIDGTTVAFSQVSGLKVAYETTTYKESAVGGDAPGPVVMRMPAQSSEITITLQKGIVRGKSIALYNWINSIQTNLVDKKDVNIELCDENGAAVFVWKVINAFPTGLDAPTFDANSNDASIESLTLLADRVTMEEL</sequence>
<reference evidence="1 2" key="1">
    <citation type="submission" date="2007-01" db="EMBL/GenBank/DDBJ databases">
        <authorList>
            <person name="Haygood M."/>
            <person name="Podell S."/>
            <person name="Anderson C."/>
            <person name="Hopkinson B."/>
            <person name="Roe K."/>
            <person name="Barbeau K."/>
            <person name="Gaasterland T."/>
            <person name="Ferriera S."/>
            <person name="Johnson J."/>
            <person name="Kravitz S."/>
            <person name="Beeson K."/>
            <person name="Sutton G."/>
            <person name="Rogers Y.-H."/>
            <person name="Friedman R."/>
            <person name="Frazier M."/>
            <person name="Venter J.C."/>
        </authorList>
    </citation>
    <scope>NUCLEOTIDE SEQUENCE [LARGE SCALE GENOMIC DNA]</scope>
    <source>
        <strain evidence="1 2">ATCC 23134</strain>
    </source>
</reference>
<dbReference type="EMBL" id="AAWS01000001">
    <property type="protein sequence ID" value="EAY31807.1"/>
    <property type="molecule type" value="Genomic_DNA"/>
</dbReference>
<dbReference type="PANTHER" id="PTHR38009">
    <property type="entry name" value="CONSERVED HYPOTHETICAL PHAGE TAIL PROTEIN"/>
    <property type="match status" value="1"/>
</dbReference>
<dbReference type="InterPro" id="IPR010667">
    <property type="entry name" value="Phage_T4_Gp19"/>
</dbReference>
<dbReference type="PANTHER" id="PTHR38009:SF1">
    <property type="entry name" value="CONSERVED HYPOTHETICAL PHAGE TAIL PROTEIN"/>
    <property type="match status" value="1"/>
</dbReference>
<dbReference type="Pfam" id="PF06841">
    <property type="entry name" value="Phage_T4_gp19"/>
    <property type="match status" value="1"/>
</dbReference>
<keyword evidence="2" id="KW-1185">Reference proteome</keyword>
<protein>
    <submittedName>
        <fullName evidence="1">Afp1</fullName>
    </submittedName>
</protein>
<comment type="caution">
    <text evidence="1">The sequence shown here is derived from an EMBL/GenBank/DDBJ whole genome shotgun (WGS) entry which is preliminary data.</text>
</comment>